<keyword evidence="3" id="KW-1185">Reference proteome</keyword>
<evidence type="ECO:0000256" key="1">
    <source>
        <dbReference type="SAM" id="MobiDB-lite"/>
    </source>
</evidence>
<accession>A0AA37GWF0</accession>
<dbReference type="AlphaFoldDB" id="A0AA37GWF0"/>
<dbReference type="EMBL" id="BPPX01000033">
    <property type="protein sequence ID" value="GJC88516.1"/>
    <property type="molecule type" value="Genomic_DNA"/>
</dbReference>
<dbReference type="Proteomes" id="UP001055172">
    <property type="component" value="Unassembled WGS sequence"/>
</dbReference>
<comment type="caution">
    <text evidence="2">The sequence shown here is derived from an EMBL/GenBank/DDBJ whole genome shotgun (WGS) entry which is preliminary data.</text>
</comment>
<proteinExistence type="predicted"/>
<reference evidence="2 3" key="1">
    <citation type="submission" date="2021-07" db="EMBL/GenBank/DDBJ databases">
        <title>Genome data of Colletotrichum spaethianum.</title>
        <authorList>
            <person name="Utami Y.D."/>
            <person name="Hiruma K."/>
        </authorList>
    </citation>
    <scope>NUCLEOTIDE SEQUENCE [LARGE SCALE GENOMIC DNA]</scope>
    <source>
        <strain evidence="2 3">MAFF 242679</strain>
    </source>
</reference>
<gene>
    <name evidence="2" type="ORF">ColLi_11354</name>
</gene>
<sequence length="84" mass="9389">MEKHITDQPQRAEDFPRHAHLTTEPLTHSSTEEGGEGDTFAMYYVPGGDADRQPPTPVTQETLGLRARERGPGGSSELQRERWS</sequence>
<feature type="region of interest" description="Disordered" evidence="1">
    <location>
        <begin position="1"/>
        <end position="84"/>
    </location>
</feature>
<name>A0AA37GWF0_9PEZI</name>
<protein>
    <submittedName>
        <fullName evidence="2">Uncharacterized protein</fullName>
    </submittedName>
</protein>
<organism evidence="2 3">
    <name type="scientific">Colletotrichum liriopes</name>
    <dbReference type="NCBI Taxonomy" id="708192"/>
    <lineage>
        <taxon>Eukaryota</taxon>
        <taxon>Fungi</taxon>
        <taxon>Dikarya</taxon>
        <taxon>Ascomycota</taxon>
        <taxon>Pezizomycotina</taxon>
        <taxon>Sordariomycetes</taxon>
        <taxon>Hypocreomycetidae</taxon>
        <taxon>Glomerellales</taxon>
        <taxon>Glomerellaceae</taxon>
        <taxon>Colletotrichum</taxon>
        <taxon>Colletotrichum spaethianum species complex</taxon>
    </lineage>
</organism>
<feature type="compositionally biased region" description="Basic and acidic residues" evidence="1">
    <location>
        <begin position="1"/>
        <end position="17"/>
    </location>
</feature>
<evidence type="ECO:0000313" key="3">
    <source>
        <dbReference type="Proteomes" id="UP001055172"/>
    </source>
</evidence>
<evidence type="ECO:0000313" key="2">
    <source>
        <dbReference type="EMBL" id="GJC88516.1"/>
    </source>
</evidence>